<keyword evidence="12" id="KW-1185">Reference proteome</keyword>
<comment type="caution">
    <text evidence="11">The sequence shown here is derived from an EMBL/GenBank/DDBJ whole genome shotgun (WGS) entry which is preliminary data.</text>
</comment>
<feature type="transmembrane region" description="Helical" evidence="8">
    <location>
        <begin position="218"/>
        <end position="238"/>
    </location>
</feature>
<evidence type="ECO:0000256" key="9">
    <source>
        <dbReference type="SAM" id="SignalP"/>
    </source>
</evidence>
<keyword evidence="4" id="KW-0249">Electron transport</keyword>
<evidence type="ECO:0000313" key="12">
    <source>
        <dbReference type="Proteomes" id="UP000037136"/>
    </source>
</evidence>
<feature type="chain" id="PRO_5013287263" description="Cytochrome b561 domain-containing protein" evidence="9">
    <location>
        <begin position="20"/>
        <end position="460"/>
    </location>
</feature>
<protein>
    <recommendedName>
        <fullName evidence="10">Cytochrome b561 domain-containing protein</fullName>
    </recommendedName>
</protein>
<dbReference type="PANTHER" id="PTHR47797:SF1">
    <property type="entry name" value="CYTOCHROME B561 DOMAIN-CONTAINING PROTEIN-RELATED"/>
    <property type="match status" value="1"/>
</dbReference>
<feature type="compositionally biased region" description="Low complexity" evidence="7">
    <location>
        <begin position="381"/>
        <end position="393"/>
    </location>
</feature>
<comment type="subcellular location">
    <subcellularLocation>
        <location evidence="1">Membrane</location>
    </subcellularLocation>
</comment>
<evidence type="ECO:0000256" key="1">
    <source>
        <dbReference type="ARBA" id="ARBA00004370"/>
    </source>
</evidence>
<dbReference type="PANTHER" id="PTHR47797">
    <property type="entry name" value="DEHYDROGENASE, PUTATIVE (AFU_ORTHOLOGUE AFUA_8G05805)-RELATED"/>
    <property type="match status" value="1"/>
</dbReference>
<dbReference type="AlphaFoldDB" id="A0A2A9PME8"/>
<evidence type="ECO:0000256" key="2">
    <source>
        <dbReference type="ARBA" id="ARBA00022448"/>
    </source>
</evidence>
<feature type="transmembrane region" description="Helical" evidence="8">
    <location>
        <begin position="250"/>
        <end position="273"/>
    </location>
</feature>
<keyword evidence="3 8" id="KW-0812">Transmembrane</keyword>
<feature type="transmembrane region" description="Helical" evidence="8">
    <location>
        <begin position="323"/>
        <end position="342"/>
    </location>
</feature>
<keyword evidence="9" id="KW-0732">Signal</keyword>
<dbReference type="Gene3D" id="1.20.120.1770">
    <property type="match status" value="1"/>
</dbReference>
<dbReference type="GO" id="GO:0016020">
    <property type="term" value="C:membrane"/>
    <property type="evidence" value="ECO:0007669"/>
    <property type="project" value="UniProtKB-SubCell"/>
</dbReference>
<keyword evidence="6 8" id="KW-0472">Membrane</keyword>
<dbReference type="Gene3D" id="2.60.40.1210">
    <property type="entry name" value="Cellobiose dehydrogenase, cytochrome domain"/>
    <property type="match status" value="1"/>
</dbReference>
<dbReference type="SUPFAM" id="SSF49344">
    <property type="entry name" value="CBD9-like"/>
    <property type="match status" value="1"/>
</dbReference>
<evidence type="ECO:0000256" key="3">
    <source>
        <dbReference type="ARBA" id="ARBA00022692"/>
    </source>
</evidence>
<gene>
    <name evidence="11" type="ORF">XA68_15373</name>
</gene>
<dbReference type="STRING" id="268505.A0A2A9PME8"/>
<dbReference type="Proteomes" id="UP000037136">
    <property type="component" value="Unassembled WGS sequence"/>
</dbReference>
<evidence type="ECO:0000259" key="10">
    <source>
        <dbReference type="SMART" id="SM00665"/>
    </source>
</evidence>
<dbReference type="EMBL" id="LAZP02000044">
    <property type="protein sequence ID" value="PFH62050.1"/>
    <property type="molecule type" value="Genomic_DNA"/>
</dbReference>
<dbReference type="SMART" id="SM00665">
    <property type="entry name" value="B561"/>
    <property type="match status" value="1"/>
</dbReference>
<feature type="transmembrane region" description="Helical" evidence="8">
    <location>
        <begin position="285"/>
        <end position="303"/>
    </location>
</feature>
<dbReference type="CDD" id="cd09630">
    <property type="entry name" value="CDH_like_cytochrome"/>
    <property type="match status" value="1"/>
</dbReference>
<dbReference type="OrthoDB" id="19261at2759"/>
<evidence type="ECO:0000256" key="4">
    <source>
        <dbReference type="ARBA" id="ARBA00022982"/>
    </source>
</evidence>
<feature type="transmembrane region" description="Helical" evidence="8">
    <location>
        <begin position="348"/>
        <end position="369"/>
    </location>
</feature>
<keyword evidence="2" id="KW-0813">Transport</keyword>
<accession>A0A2A9PME8</accession>
<sequence>MRLLHMTLAAAAAAAAVAAQQSTFLSPSRDLAFALSVPDTDNTDIFFSIRAPINYAWAAVGLGSDDMKGALFLVIYRNKHRDNVTLSPRLAYGNYEPQHYPEMQYDVLPGTGIVDDHMVFNARCTQHCRSWPAVDSNSGYLDVSSPTEKAIYALGPRSGFGSDNPAADLQFHREFGVFTIDIKRTLGAPDPPTLADNSVAVGTSLEYHNTHRRDHRSGLHGTFMVFAVVILLPVGAALRHLGRWARYHVLCQSTAVAIMLGGVATGVLTSLRYQRSRNFRSPHQILGFIVIGFVLVQLALGFLHRRKNIKTHAPTEYGKYHRYLGGIIIVFGTLNAFFGFDLALDYKVGYALCAIVIVTIFVGLFFYLGRQGLREKHQRLAAAGGPHGAAPTGYQPQPWREDNPDGSPREAPPSYDASSSQHIGLQPVSAQPSPWRSSDVKDGGDDQPALGGAQHPREFA</sequence>
<dbReference type="Pfam" id="PF16010">
    <property type="entry name" value="CDH-cyt"/>
    <property type="match status" value="1"/>
</dbReference>
<feature type="domain" description="Cytochrome b561" evidence="10">
    <location>
        <begin position="219"/>
        <end position="340"/>
    </location>
</feature>
<name>A0A2A9PME8_OPHUN</name>
<feature type="compositionally biased region" description="Polar residues" evidence="7">
    <location>
        <begin position="416"/>
        <end position="436"/>
    </location>
</feature>
<feature type="signal peptide" evidence="9">
    <location>
        <begin position="1"/>
        <end position="19"/>
    </location>
</feature>
<dbReference type="InterPro" id="IPR006593">
    <property type="entry name" value="Cyt_b561/ferric_Rdtase_TM"/>
</dbReference>
<evidence type="ECO:0000256" key="5">
    <source>
        <dbReference type="ARBA" id="ARBA00022989"/>
    </source>
</evidence>
<evidence type="ECO:0000256" key="8">
    <source>
        <dbReference type="SAM" id="Phobius"/>
    </source>
</evidence>
<keyword evidence="5 8" id="KW-1133">Transmembrane helix</keyword>
<evidence type="ECO:0000256" key="7">
    <source>
        <dbReference type="SAM" id="MobiDB-lite"/>
    </source>
</evidence>
<reference evidence="11 12" key="1">
    <citation type="journal article" date="2015" name="BMC Genomics">
        <title>Gene expression during zombie ant biting behavior reflects the complexity underlying fungal parasitic behavioral manipulation.</title>
        <authorList>
            <person name="de Bekker C."/>
            <person name="Ohm R.A."/>
            <person name="Loreto R.G."/>
            <person name="Sebastian A."/>
            <person name="Albert I."/>
            <person name="Merrow M."/>
            <person name="Brachmann A."/>
            <person name="Hughes D.P."/>
        </authorList>
    </citation>
    <scope>NUCLEOTIDE SEQUENCE [LARGE SCALE GENOMIC DNA]</scope>
    <source>
        <strain evidence="11 12">SC16a</strain>
    </source>
</reference>
<feature type="region of interest" description="Disordered" evidence="7">
    <location>
        <begin position="379"/>
        <end position="460"/>
    </location>
</feature>
<evidence type="ECO:0000313" key="11">
    <source>
        <dbReference type="EMBL" id="PFH62050.1"/>
    </source>
</evidence>
<reference evidence="11 12" key="2">
    <citation type="journal article" date="2017" name="Sci. Rep.">
        <title>Ant-infecting Ophiocordyceps genomes reveal a high diversity of potential behavioral manipulation genes and a possible major role for enterotoxins.</title>
        <authorList>
            <person name="de Bekker C."/>
            <person name="Ohm R.A."/>
            <person name="Evans H.C."/>
            <person name="Brachmann A."/>
            <person name="Hughes D.P."/>
        </authorList>
    </citation>
    <scope>NUCLEOTIDE SEQUENCE [LARGE SCALE GENOMIC DNA]</scope>
    <source>
        <strain evidence="11 12">SC16a</strain>
    </source>
</reference>
<dbReference type="CDD" id="cd08760">
    <property type="entry name" value="Cyt_b561_FRRS1_like"/>
    <property type="match status" value="1"/>
</dbReference>
<organism evidence="11 12">
    <name type="scientific">Ophiocordyceps unilateralis</name>
    <name type="common">Zombie-ant fungus</name>
    <name type="synonym">Torrubia unilateralis</name>
    <dbReference type="NCBI Taxonomy" id="268505"/>
    <lineage>
        <taxon>Eukaryota</taxon>
        <taxon>Fungi</taxon>
        <taxon>Dikarya</taxon>
        <taxon>Ascomycota</taxon>
        <taxon>Pezizomycotina</taxon>
        <taxon>Sordariomycetes</taxon>
        <taxon>Hypocreomycetidae</taxon>
        <taxon>Hypocreales</taxon>
        <taxon>Ophiocordycipitaceae</taxon>
        <taxon>Ophiocordyceps</taxon>
    </lineage>
</organism>
<evidence type="ECO:0000256" key="6">
    <source>
        <dbReference type="ARBA" id="ARBA00023136"/>
    </source>
</evidence>
<dbReference type="InterPro" id="IPR015920">
    <property type="entry name" value="Cellobiose_DH-like_cyt"/>
</dbReference>
<proteinExistence type="predicted"/>
<dbReference type="Pfam" id="PF03188">
    <property type="entry name" value="Cytochrom_B561"/>
    <property type="match status" value="1"/>
</dbReference>